<comment type="function">
    <text evidence="5">Probable lectin that binds selectively to improperly folded lumenal proteins. May function in endoplasmic reticulum quality control and endoplasmic reticulum-associated degradation (ERAD) of both non-glycosylated proteins and glycoproteins.</text>
</comment>
<dbReference type="InterPro" id="IPR044865">
    <property type="entry name" value="MRH_dom"/>
</dbReference>
<dbReference type="PROSITE" id="PS51914">
    <property type="entry name" value="MRH"/>
    <property type="match status" value="1"/>
</dbReference>
<evidence type="ECO:0000256" key="2">
    <source>
        <dbReference type="ARBA" id="ARBA00022729"/>
    </source>
</evidence>
<comment type="subcellular location">
    <subcellularLocation>
        <location evidence="1">Endoplasmic reticulum</location>
    </subcellularLocation>
</comment>
<comment type="caution">
    <text evidence="10">The sequence shown here is derived from an EMBL/GenBank/DDBJ whole genome shotgun (WGS) entry which is preliminary data.</text>
</comment>
<keyword evidence="8" id="KW-1133">Transmembrane helix</keyword>
<dbReference type="Proteomes" id="UP001148838">
    <property type="component" value="Unassembled WGS sequence"/>
</dbReference>
<dbReference type="InterPro" id="IPR012913">
    <property type="entry name" value="OS9-like_dom"/>
</dbReference>
<keyword evidence="8" id="KW-0472">Membrane</keyword>
<dbReference type="InterPro" id="IPR045149">
    <property type="entry name" value="OS-9-like"/>
</dbReference>
<dbReference type="PANTHER" id="PTHR15414">
    <property type="entry name" value="OS-9-RELATED"/>
    <property type="match status" value="1"/>
</dbReference>
<sequence length="315" mass="36604">MFLWNNNVRLKMVPKGDYYLLLLIWNCIFNIGILIQGTDVKGFDDTVLFKINWPGRSGNELLDTSDAEPLVVTTENNERYKCLLPHFQEKEKDSIDTYNGPNPLELLAPLFTQSSCSYRLESYWTYELCHGRYVRQYHEEREGKKMKLQEYYLGKWNKTQFAKLNDELSRQEHDKDLKASDDVPMKKIDGLNMPYLQVNMSDGTLCDLNGKPRLTKVLYVCYSHGKHDIFSLKETSTCEYEVIVLSPLLCKHPRYKPQESGENIINCHPVEGSPKKPKNLIAMEAESLKLRHQKITVRITANVTKYLMLVPTQLL</sequence>
<evidence type="ECO:0000256" key="6">
    <source>
        <dbReference type="ARBA" id="ARBA00041108"/>
    </source>
</evidence>
<keyword evidence="11" id="KW-1185">Reference proteome</keyword>
<protein>
    <recommendedName>
        <fullName evidence="6">Endoplasmic reticulum lectin 1</fullName>
    </recommendedName>
    <alternativeName>
        <fullName evidence="7">ER lectin</fullName>
    </alternativeName>
</protein>
<evidence type="ECO:0000259" key="9">
    <source>
        <dbReference type="PROSITE" id="PS51914"/>
    </source>
</evidence>
<evidence type="ECO:0000256" key="8">
    <source>
        <dbReference type="SAM" id="Phobius"/>
    </source>
</evidence>
<proteinExistence type="predicted"/>
<name>A0ABQ8TCY3_PERAM</name>
<feature type="transmembrane region" description="Helical" evidence="8">
    <location>
        <begin position="18"/>
        <end position="35"/>
    </location>
</feature>
<accession>A0ABQ8TCY3</accession>
<evidence type="ECO:0000256" key="1">
    <source>
        <dbReference type="ARBA" id="ARBA00004240"/>
    </source>
</evidence>
<reference evidence="10 11" key="1">
    <citation type="journal article" date="2022" name="Allergy">
        <title>Genome assembly and annotation of Periplaneta americana reveal a comprehensive cockroach allergen profile.</title>
        <authorList>
            <person name="Wang L."/>
            <person name="Xiong Q."/>
            <person name="Saelim N."/>
            <person name="Wang L."/>
            <person name="Nong W."/>
            <person name="Wan A.T."/>
            <person name="Shi M."/>
            <person name="Liu X."/>
            <person name="Cao Q."/>
            <person name="Hui J.H.L."/>
            <person name="Sookrung N."/>
            <person name="Leung T.F."/>
            <person name="Tungtrongchitr A."/>
            <person name="Tsui S.K.W."/>
        </authorList>
    </citation>
    <scope>NUCLEOTIDE SEQUENCE [LARGE SCALE GENOMIC DNA]</scope>
    <source>
        <strain evidence="10">PWHHKU_190912</strain>
    </source>
</reference>
<evidence type="ECO:0000313" key="10">
    <source>
        <dbReference type="EMBL" id="KAJ4443520.1"/>
    </source>
</evidence>
<feature type="domain" description="MRH" evidence="9">
    <location>
        <begin position="114"/>
        <end position="252"/>
    </location>
</feature>
<keyword evidence="3" id="KW-0256">Endoplasmic reticulum</keyword>
<dbReference type="InterPro" id="IPR009011">
    <property type="entry name" value="Man6P_isomerase_rcpt-bd_dom_sf"/>
</dbReference>
<evidence type="ECO:0000256" key="5">
    <source>
        <dbReference type="ARBA" id="ARBA00037585"/>
    </source>
</evidence>
<gene>
    <name evidence="10" type="ORF">ANN_05192</name>
</gene>
<evidence type="ECO:0000256" key="3">
    <source>
        <dbReference type="ARBA" id="ARBA00022824"/>
    </source>
</evidence>
<keyword evidence="2" id="KW-0732">Signal</keyword>
<evidence type="ECO:0000256" key="4">
    <source>
        <dbReference type="ARBA" id="ARBA00023157"/>
    </source>
</evidence>
<evidence type="ECO:0000256" key="7">
    <source>
        <dbReference type="ARBA" id="ARBA00041661"/>
    </source>
</evidence>
<keyword evidence="8" id="KW-0812">Transmembrane</keyword>
<keyword evidence="4" id="KW-1015">Disulfide bond</keyword>
<evidence type="ECO:0000313" key="11">
    <source>
        <dbReference type="Proteomes" id="UP001148838"/>
    </source>
</evidence>
<dbReference type="SUPFAM" id="SSF50911">
    <property type="entry name" value="Mannose 6-phosphate receptor domain"/>
    <property type="match status" value="1"/>
</dbReference>
<organism evidence="10 11">
    <name type="scientific">Periplaneta americana</name>
    <name type="common">American cockroach</name>
    <name type="synonym">Blatta americana</name>
    <dbReference type="NCBI Taxonomy" id="6978"/>
    <lineage>
        <taxon>Eukaryota</taxon>
        <taxon>Metazoa</taxon>
        <taxon>Ecdysozoa</taxon>
        <taxon>Arthropoda</taxon>
        <taxon>Hexapoda</taxon>
        <taxon>Insecta</taxon>
        <taxon>Pterygota</taxon>
        <taxon>Neoptera</taxon>
        <taxon>Polyneoptera</taxon>
        <taxon>Dictyoptera</taxon>
        <taxon>Blattodea</taxon>
        <taxon>Blattoidea</taxon>
        <taxon>Blattidae</taxon>
        <taxon>Blattinae</taxon>
        <taxon>Periplaneta</taxon>
    </lineage>
</organism>
<dbReference type="Pfam" id="PF07915">
    <property type="entry name" value="PRKCSH"/>
    <property type="match status" value="1"/>
</dbReference>
<dbReference type="PANTHER" id="PTHR15414:SF0">
    <property type="entry name" value="ENDOPLASMIC RETICULUM LECTIN 1"/>
    <property type="match status" value="1"/>
</dbReference>
<dbReference type="EMBL" id="JAJSOF020000013">
    <property type="protein sequence ID" value="KAJ4443520.1"/>
    <property type="molecule type" value="Genomic_DNA"/>
</dbReference>
<dbReference type="Gene3D" id="2.70.130.10">
    <property type="entry name" value="Mannose-6-phosphate receptor binding domain"/>
    <property type="match status" value="1"/>
</dbReference>